<feature type="chain" id="PRO_5013735988" evidence="1">
    <location>
        <begin position="20"/>
        <end position="246"/>
    </location>
</feature>
<name>A0A2H1WBW8_SPOFR</name>
<accession>A0A2H1WBW8</accession>
<proteinExistence type="predicted"/>
<gene>
    <name evidence="2" type="ORF">SFRICE_006801</name>
</gene>
<keyword evidence="1" id="KW-0732">Signal</keyword>
<organism evidence="2">
    <name type="scientific">Spodoptera frugiperda</name>
    <name type="common">Fall armyworm</name>
    <dbReference type="NCBI Taxonomy" id="7108"/>
    <lineage>
        <taxon>Eukaryota</taxon>
        <taxon>Metazoa</taxon>
        <taxon>Ecdysozoa</taxon>
        <taxon>Arthropoda</taxon>
        <taxon>Hexapoda</taxon>
        <taxon>Insecta</taxon>
        <taxon>Pterygota</taxon>
        <taxon>Neoptera</taxon>
        <taxon>Endopterygota</taxon>
        <taxon>Lepidoptera</taxon>
        <taxon>Glossata</taxon>
        <taxon>Ditrysia</taxon>
        <taxon>Noctuoidea</taxon>
        <taxon>Noctuidae</taxon>
        <taxon>Amphipyrinae</taxon>
        <taxon>Spodoptera</taxon>
    </lineage>
</organism>
<evidence type="ECO:0000256" key="1">
    <source>
        <dbReference type="SAM" id="SignalP"/>
    </source>
</evidence>
<protein>
    <submittedName>
        <fullName evidence="2">SFRICE_006801</fullName>
    </submittedName>
</protein>
<sequence>MRLAIVALLLIDASCVALALVETDSTKLCFIYGKMCAIDGFPTIDISHTGAAPLLRTATLRRRIFTAHLTHTHLHEAVNQTRNNNLWMTQRVASCGSRTRYTLRGSRLPSYRGNHSIKYTIAFSTSYSGQKPIAAAHGHLKHLRCYKCVAGILGIRNLRVIGESEIEKGGIGPPDKPATTSHTAATPVNQDLNCTVNLSASFIMTSKVILMGFCSFLDPFICAPGMETRYFWIRVATAVLIDIIAY</sequence>
<dbReference type="EMBL" id="ODYU01007567">
    <property type="protein sequence ID" value="SOQ50446.1"/>
    <property type="molecule type" value="Genomic_DNA"/>
</dbReference>
<reference evidence="2" key="1">
    <citation type="submission" date="2016-07" db="EMBL/GenBank/DDBJ databases">
        <authorList>
            <person name="Bretaudeau A."/>
        </authorList>
    </citation>
    <scope>NUCLEOTIDE SEQUENCE</scope>
    <source>
        <strain evidence="2">Rice</strain>
        <tissue evidence="2">Whole body</tissue>
    </source>
</reference>
<feature type="signal peptide" evidence="1">
    <location>
        <begin position="1"/>
        <end position="19"/>
    </location>
</feature>
<evidence type="ECO:0000313" key="2">
    <source>
        <dbReference type="EMBL" id="SOQ50446.1"/>
    </source>
</evidence>
<dbReference type="AlphaFoldDB" id="A0A2H1WBW8"/>